<dbReference type="CDD" id="cd20401">
    <property type="entry name" value="Tudor_AtPTM-like"/>
    <property type="match status" value="1"/>
</dbReference>
<reference evidence="3" key="1">
    <citation type="submission" date="2014-05" db="EMBL/GenBank/DDBJ databases">
        <title>The transcriptome of the halophilic microalga Tetraselmis sp. GSL018 isolated from the Great Salt Lake, Utah.</title>
        <authorList>
            <person name="Jinkerson R.E."/>
            <person name="D'Adamo S."/>
            <person name="Posewitz M.C."/>
        </authorList>
    </citation>
    <scope>NUCLEOTIDE SEQUENCE</scope>
    <source>
        <strain evidence="3">GSL018</strain>
    </source>
</reference>
<proteinExistence type="predicted"/>
<accession>A0A061QW46</accession>
<dbReference type="AlphaFoldDB" id="A0A061QW46"/>
<dbReference type="EMBL" id="GBEZ01024452">
    <property type="protein sequence ID" value="JAC62541.1"/>
    <property type="molecule type" value="Transcribed_RNA"/>
</dbReference>
<organism evidence="3">
    <name type="scientific">Tetraselmis sp. GSL018</name>
    <dbReference type="NCBI Taxonomy" id="582737"/>
    <lineage>
        <taxon>Eukaryota</taxon>
        <taxon>Viridiplantae</taxon>
        <taxon>Chlorophyta</taxon>
        <taxon>core chlorophytes</taxon>
        <taxon>Chlorodendrophyceae</taxon>
        <taxon>Chlorodendrales</taxon>
        <taxon>Chlorodendraceae</taxon>
        <taxon>Tetraselmis</taxon>
    </lineage>
</organism>
<evidence type="ECO:0000313" key="3">
    <source>
        <dbReference type="EMBL" id="JAC62541.1"/>
    </source>
</evidence>
<protein>
    <recommendedName>
        <fullName evidence="2">PTM/DIR17-like Tudor domain-containing protein</fullName>
    </recommendedName>
</protein>
<sequence>MSKEDLLEDPKRCVGRKVSKRFDGEMYGGVVDHVSNTDPKACGGVWWRIVYDDGDSEDVDVDELLTIIQDEDPPLNVSPVKGGCQAGRKRVRPAPH</sequence>
<evidence type="ECO:0000256" key="1">
    <source>
        <dbReference type="SAM" id="MobiDB-lite"/>
    </source>
</evidence>
<dbReference type="InterPro" id="IPR047365">
    <property type="entry name" value="Tudor_AtPTM-like"/>
</dbReference>
<feature type="compositionally biased region" description="Basic residues" evidence="1">
    <location>
        <begin position="87"/>
        <end position="96"/>
    </location>
</feature>
<feature type="region of interest" description="Disordered" evidence="1">
    <location>
        <begin position="75"/>
        <end position="96"/>
    </location>
</feature>
<feature type="domain" description="PTM/DIR17-like Tudor" evidence="2">
    <location>
        <begin position="15"/>
        <end position="68"/>
    </location>
</feature>
<dbReference type="Pfam" id="PF21743">
    <property type="entry name" value="PTM_DIR17_Tudor"/>
    <property type="match status" value="1"/>
</dbReference>
<gene>
    <name evidence="3" type="ORF">TSPGSL018_23090</name>
</gene>
<name>A0A061QW46_9CHLO</name>
<evidence type="ECO:0000259" key="2">
    <source>
        <dbReference type="Pfam" id="PF21743"/>
    </source>
</evidence>
<feature type="non-terminal residue" evidence="3">
    <location>
        <position position="96"/>
    </location>
</feature>